<sequence>MNFNRERQHLLDVKTRWNSLANLLERFYELRNCIEKALVDIDPDLRLTQEDFKLIGEIGKALKPVHVETVVLNLIKRCYPQTFQEENEEMETEGKSGSDRLLVSSPPKKKKISQRCT</sequence>
<dbReference type="InterPro" id="IPR012337">
    <property type="entry name" value="RNaseH-like_sf"/>
</dbReference>
<gene>
    <name evidence="2" type="ORF">Bhyg_02618</name>
</gene>
<proteinExistence type="predicted"/>
<feature type="compositionally biased region" description="Basic residues" evidence="1">
    <location>
        <begin position="107"/>
        <end position="117"/>
    </location>
</feature>
<reference evidence="2" key="1">
    <citation type="submission" date="2022-07" db="EMBL/GenBank/DDBJ databases">
        <authorList>
            <person name="Trinca V."/>
            <person name="Uliana J.V.C."/>
            <person name="Torres T.T."/>
            <person name="Ward R.J."/>
            <person name="Monesi N."/>
        </authorList>
    </citation>
    <scope>NUCLEOTIDE SEQUENCE</scope>
    <source>
        <strain evidence="2">HSMRA1968</strain>
        <tissue evidence="2">Whole embryos</tissue>
    </source>
</reference>
<keyword evidence="3" id="KW-1185">Reference proteome</keyword>
<feature type="region of interest" description="Disordered" evidence="1">
    <location>
        <begin position="85"/>
        <end position="117"/>
    </location>
</feature>
<dbReference type="SUPFAM" id="SSF53098">
    <property type="entry name" value="Ribonuclease H-like"/>
    <property type="match status" value="1"/>
</dbReference>
<protein>
    <submittedName>
        <fullName evidence="2">Uncharacterized protein</fullName>
    </submittedName>
</protein>
<accession>A0A9Q0NBR4</accession>
<evidence type="ECO:0000256" key="1">
    <source>
        <dbReference type="SAM" id="MobiDB-lite"/>
    </source>
</evidence>
<organism evidence="2 3">
    <name type="scientific">Pseudolycoriella hygida</name>
    <dbReference type="NCBI Taxonomy" id="35572"/>
    <lineage>
        <taxon>Eukaryota</taxon>
        <taxon>Metazoa</taxon>
        <taxon>Ecdysozoa</taxon>
        <taxon>Arthropoda</taxon>
        <taxon>Hexapoda</taxon>
        <taxon>Insecta</taxon>
        <taxon>Pterygota</taxon>
        <taxon>Neoptera</taxon>
        <taxon>Endopterygota</taxon>
        <taxon>Diptera</taxon>
        <taxon>Nematocera</taxon>
        <taxon>Sciaroidea</taxon>
        <taxon>Sciaridae</taxon>
        <taxon>Pseudolycoriella</taxon>
    </lineage>
</organism>
<name>A0A9Q0NBR4_9DIPT</name>
<dbReference type="Proteomes" id="UP001151699">
    <property type="component" value="Chromosome A"/>
</dbReference>
<dbReference type="OrthoDB" id="10043784at2759"/>
<evidence type="ECO:0000313" key="3">
    <source>
        <dbReference type="Proteomes" id="UP001151699"/>
    </source>
</evidence>
<comment type="caution">
    <text evidence="2">The sequence shown here is derived from an EMBL/GenBank/DDBJ whole genome shotgun (WGS) entry which is preliminary data.</text>
</comment>
<dbReference type="EMBL" id="WJQU01000001">
    <property type="protein sequence ID" value="KAJ6647396.1"/>
    <property type="molecule type" value="Genomic_DNA"/>
</dbReference>
<dbReference type="AlphaFoldDB" id="A0A9Q0NBR4"/>
<evidence type="ECO:0000313" key="2">
    <source>
        <dbReference type="EMBL" id="KAJ6647396.1"/>
    </source>
</evidence>